<dbReference type="EMBL" id="JBHTBQ010000002">
    <property type="protein sequence ID" value="MFC7418505.1"/>
    <property type="molecule type" value="Genomic_DNA"/>
</dbReference>
<feature type="transmembrane region" description="Helical" evidence="1">
    <location>
        <begin position="219"/>
        <end position="241"/>
    </location>
</feature>
<sequence>MQPFSSPEKYALLSALSDLESGSVRQWFFLELAALETKGQRSKRARCWIFLLPKLGPALLAPLLIKRGIQGAALYLPAARHRFDLIRQSLNDALLLAISLLALLAGFDRLTASLQFALWLLAICGAAWQIWRTRSTLAVNTADNTLPGAEASLGLYGILIAKEIDPPLAQRLIKDLRQDISSHLAALQNQLPELAPATGTPYAQAFKAISWFIPLLPSAWLLGFMPAAWGWIICCLLLIALSYLINRQWQTPALLALSGLCVYALAKLAHWL</sequence>
<dbReference type="RefSeq" id="WP_380185541.1">
    <property type="nucleotide sequence ID" value="NZ_JBHTBQ010000002.1"/>
</dbReference>
<accession>A0ABW2QU93</accession>
<evidence type="ECO:0000313" key="2">
    <source>
        <dbReference type="EMBL" id="MFC7418505.1"/>
    </source>
</evidence>
<comment type="caution">
    <text evidence="2">The sequence shown here is derived from an EMBL/GenBank/DDBJ whole genome shotgun (WGS) entry which is preliminary data.</text>
</comment>
<feature type="transmembrane region" description="Helical" evidence="1">
    <location>
        <begin position="114"/>
        <end position="131"/>
    </location>
</feature>
<keyword evidence="1" id="KW-1133">Transmembrane helix</keyword>
<reference evidence="3" key="1">
    <citation type="journal article" date="2019" name="Int. J. Syst. Evol. Microbiol.">
        <title>The Global Catalogue of Microorganisms (GCM) 10K type strain sequencing project: providing services to taxonomists for standard genome sequencing and annotation.</title>
        <authorList>
            <consortium name="The Broad Institute Genomics Platform"/>
            <consortium name="The Broad Institute Genome Sequencing Center for Infectious Disease"/>
            <person name="Wu L."/>
            <person name="Ma J."/>
        </authorList>
    </citation>
    <scope>NUCLEOTIDE SEQUENCE [LARGE SCALE GENOMIC DNA]</scope>
    <source>
        <strain evidence="3">CCUG 62945</strain>
    </source>
</reference>
<feature type="transmembrane region" description="Helical" evidence="1">
    <location>
        <begin position="253"/>
        <end position="271"/>
    </location>
</feature>
<feature type="transmembrane region" description="Helical" evidence="1">
    <location>
        <begin position="47"/>
        <end position="65"/>
    </location>
</feature>
<gene>
    <name evidence="2" type="ORF">ACFQNF_01250</name>
</gene>
<keyword evidence="1" id="KW-0472">Membrane</keyword>
<dbReference type="Proteomes" id="UP001596473">
    <property type="component" value="Unassembled WGS sequence"/>
</dbReference>
<proteinExistence type="predicted"/>
<feature type="transmembrane region" description="Helical" evidence="1">
    <location>
        <begin position="85"/>
        <end position="107"/>
    </location>
</feature>
<name>A0ABW2QU93_9NEIS</name>
<protein>
    <submittedName>
        <fullName evidence="2">Uncharacterized protein</fullName>
    </submittedName>
</protein>
<keyword evidence="1" id="KW-0812">Transmembrane</keyword>
<evidence type="ECO:0000313" key="3">
    <source>
        <dbReference type="Proteomes" id="UP001596473"/>
    </source>
</evidence>
<keyword evidence="3" id="KW-1185">Reference proteome</keyword>
<evidence type="ECO:0000256" key="1">
    <source>
        <dbReference type="SAM" id="Phobius"/>
    </source>
</evidence>
<organism evidence="2 3">
    <name type="scientific">Iodobacter arcticus</name>
    <dbReference type="NCBI Taxonomy" id="590593"/>
    <lineage>
        <taxon>Bacteria</taxon>
        <taxon>Pseudomonadati</taxon>
        <taxon>Pseudomonadota</taxon>
        <taxon>Betaproteobacteria</taxon>
        <taxon>Neisseriales</taxon>
        <taxon>Chitinibacteraceae</taxon>
        <taxon>Iodobacter</taxon>
    </lineage>
</organism>